<dbReference type="Proteomes" id="UP001610563">
    <property type="component" value="Unassembled WGS sequence"/>
</dbReference>
<accession>A0ABR4FKN5</accession>
<evidence type="ECO:0000313" key="1">
    <source>
        <dbReference type="EMBL" id="KAL2783598.1"/>
    </source>
</evidence>
<organism evidence="1 2">
    <name type="scientific">Aspergillus keveii</name>
    <dbReference type="NCBI Taxonomy" id="714993"/>
    <lineage>
        <taxon>Eukaryota</taxon>
        <taxon>Fungi</taxon>
        <taxon>Dikarya</taxon>
        <taxon>Ascomycota</taxon>
        <taxon>Pezizomycotina</taxon>
        <taxon>Eurotiomycetes</taxon>
        <taxon>Eurotiomycetidae</taxon>
        <taxon>Eurotiales</taxon>
        <taxon>Aspergillaceae</taxon>
        <taxon>Aspergillus</taxon>
        <taxon>Aspergillus subgen. Nidulantes</taxon>
    </lineage>
</organism>
<comment type="caution">
    <text evidence="1">The sequence shown here is derived from an EMBL/GenBank/DDBJ whole genome shotgun (WGS) entry which is preliminary data.</text>
</comment>
<sequence length="189" mass="21195">MVAISMKGRVFCITAPKESKTTKQKANLGSTTSRAPARLTLINESSSPKFGNEVSFRGRSRNLFVVFGWELINTAISRIINEATLDRIVLDHLERQLERGLIWLVMPSRARFVCRFVCNCRFSTSHLQPLPNPFLLLSIKHYLSISLVAPMTIEIALLSRSFLASKCVPNQMAQTSPRWSVAVLLHIPG</sequence>
<keyword evidence="2" id="KW-1185">Reference proteome</keyword>
<protein>
    <submittedName>
        <fullName evidence="1">Uncharacterized protein</fullName>
    </submittedName>
</protein>
<name>A0ABR4FKN5_9EURO</name>
<evidence type="ECO:0000313" key="2">
    <source>
        <dbReference type="Proteomes" id="UP001610563"/>
    </source>
</evidence>
<reference evidence="1 2" key="1">
    <citation type="submission" date="2024-07" db="EMBL/GenBank/DDBJ databases">
        <title>Section-level genome sequencing and comparative genomics of Aspergillus sections Usti and Cavernicolus.</title>
        <authorList>
            <consortium name="Lawrence Berkeley National Laboratory"/>
            <person name="Nybo J.L."/>
            <person name="Vesth T.C."/>
            <person name="Theobald S."/>
            <person name="Frisvad J.C."/>
            <person name="Larsen T.O."/>
            <person name="Kjaerboelling I."/>
            <person name="Rothschild-Mancinelli K."/>
            <person name="Lyhne E.K."/>
            <person name="Kogle M.E."/>
            <person name="Barry K."/>
            <person name="Clum A."/>
            <person name="Na H."/>
            <person name="Ledsgaard L."/>
            <person name="Lin J."/>
            <person name="Lipzen A."/>
            <person name="Kuo A."/>
            <person name="Riley R."/>
            <person name="Mondo S."/>
            <person name="Labutti K."/>
            <person name="Haridas S."/>
            <person name="Pangalinan J."/>
            <person name="Salamov A.A."/>
            <person name="Simmons B.A."/>
            <person name="Magnuson J.K."/>
            <person name="Chen J."/>
            <person name="Drula E."/>
            <person name="Henrissat B."/>
            <person name="Wiebenga A."/>
            <person name="Lubbers R.J."/>
            <person name="Gomes A.C."/>
            <person name="Makela M.R."/>
            <person name="Stajich J."/>
            <person name="Grigoriev I.V."/>
            <person name="Mortensen U.H."/>
            <person name="De Vries R.P."/>
            <person name="Baker S.E."/>
            <person name="Andersen M.R."/>
        </authorList>
    </citation>
    <scope>NUCLEOTIDE SEQUENCE [LARGE SCALE GENOMIC DNA]</scope>
    <source>
        <strain evidence="1 2">CBS 209.92</strain>
    </source>
</reference>
<proteinExistence type="predicted"/>
<gene>
    <name evidence="1" type="ORF">BJX66DRAFT_120221</name>
</gene>
<dbReference type="EMBL" id="JBFTWV010000225">
    <property type="protein sequence ID" value="KAL2783598.1"/>
    <property type="molecule type" value="Genomic_DNA"/>
</dbReference>